<feature type="transmembrane region" description="Helical" evidence="1">
    <location>
        <begin position="121"/>
        <end position="141"/>
    </location>
</feature>
<dbReference type="STRING" id="768670.Calni_0888"/>
<evidence type="ECO:0000313" key="4">
    <source>
        <dbReference type="Proteomes" id="UP000007039"/>
    </source>
</evidence>
<dbReference type="eggNOG" id="COG3366">
    <property type="taxonomic scope" value="Bacteria"/>
</dbReference>
<reference evidence="3 4" key="2">
    <citation type="journal article" date="2011" name="Stand. Genomic Sci.">
        <title>Complete genome sequence of Calditerrivibrio nitroreducens type strain (Yu37-1).</title>
        <authorList>
            <person name="Pitluck S."/>
            <person name="Sikorski J."/>
            <person name="Zeytun A."/>
            <person name="Lapidus A."/>
            <person name="Nolan M."/>
            <person name="Lucas S."/>
            <person name="Hammon N."/>
            <person name="Deshpande S."/>
            <person name="Cheng J.F."/>
            <person name="Tapia R."/>
            <person name="Han C."/>
            <person name="Goodwin L."/>
            <person name="Liolios K."/>
            <person name="Pagani I."/>
            <person name="Ivanova N."/>
            <person name="Mavromatis K."/>
            <person name="Pati A."/>
            <person name="Chen A."/>
            <person name="Palaniappan K."/>
            <person name="Hauser L."/>
            <person name="Chang Y.J."/>
            <person name="Jeffries C.D."/>
            <person name="Detter J.C."/>
            <person name="Brambilla E."/>
            <person name="Djao O.D."/>
            <person name="Rohde M."/>
            <person name="Spring S."/>
            <person name="Goker M."/>
            <person name="Woyke T."/>
            <person name="Bristow J."/>
            <person name="Eisen J.A."/>
            <person name="Markowitz V."/>
            <person name="Hugenholtz P."/>
            <person name="Kyrpides N.C."/>
            <person name="Klenk H.P."/>
            <person name="Land M."/>
        </authorList>
    </citation>
    <scope>NUCLEOTIDE SEQUENCE [LARGE SCALE GENOMIC DNA]</scope>
    <source>
        <strain evidence="4">DSM 19672 / NBRC 101217 / Yu37-1</strain>
    </source>
</reference>
<dbReference type="Proteomes" id="UP000007039">
    <property type="component" value="Chromosome"/>
</dbReference>
<dbReference type="KEGG" id="cni:Calni_0888"/>
<keyword evidence="1" id="KW-0472">Membrane</keyword>
<name>E4THA5_CALNY</name>
<dbReference type="EMBL" id="CP002347">
    <property type="protein sequence ID" value="ADR18799.1"/>
    <property type="molecule type" value="Genomic_DNA"/>
</dbReference>
<evidence type="ECO:0000313" key="3">
    <source>
        <dbReference type="EMBL" id="ADR18799.1"/>
    </source>
</evidence>
<proteinExistence type="predicted"/>
<organism evidence="3 4">
    <name type="scientific">Calditerrivibrio nitroreducens (strain DSM 19672 / NBRC 101217 / Yu37-1)</name>
    <dbReference type="NCBI Taxonomy" id="768670"/>
    <lineage>
        <taxon>Bacteria</taxon>
        <taxon>Pseudomonadati</taxon>
        <taxon>Deferribacterota</taxon>
        <taxon>Deferribacteres</taxon>
        <taxon>Deferribacterales</taxon>
        <taxon>Calditerrivibrionaceae</taxon>
    </lineage>
</organism>
<feature type="transmembrane region" description="Helical" evidence="1">
    <location>
        <begin position="12"/>
        <end position="35"/>
    </location>
</feature>
<dbReference type="Pfam" id="PF07670">
    <property type="entry name" value="Gate"/>
    <property type="match status" value="1"/>
</dbReference>
<keyword evidence="1" id="KW-1133">Transmembrane helix</keyword>
<feature type="transmembrane region" description="Helical" evidence="1">
    <location>
        <begin position="257"/>
        <end position="278"/>
    </location>
</feature>
<dbReference type="InterPro" id="IPR011642">
    <property type="entry name" value="Gate_dom"/>
</dbReference>
<sequence length="310" mass="33764" precursor="true">MFIDLILKSGKSAIDLCFYVLLPIMVVMMSFMRLLEAKRVLEFVSRVFYPVLKIFGMPGLGIFAALQILLVSFAAPIATLTIMEKKRVSEREIAASLAMIFTMSQANATFPLIVYGLNFKLILFTSIIGGVVASALTFYYFGKNLSYGDVVHGDINEKPTDKSILSILLDGGNEAVNLIIKSIPLILLAIFFVNVLKAIHLIEWLEKFFNPLISIFGVNPSVTLPVITKFLAGGTAMMAVTIDLIKSGIMTAKDLNLIAGFVINPFDVVGVMVLCSAGDATKKVLRHAALGATVGIMVKGVLHYLLFSLM</sequence>
<keyword evidence="4" id="KW-1185">Reference proteome</keyword>
<feature type="transmembrane region" description="Helical" evidence="1">
    <location>
        <begin position="222"/>
        <end position="245"/>
    </location>
</feature>
<accession>E4THA5</accession>
<evidence type="ECO:0000256" key="1">
    <source>
        <dbReference type="SAM" id="Phobius"/>
    </source>
</evidence>
<gene>
    <name evidence="3" type="ordered locus">Calni_0888</name>
</gene>
<keyword evidence="1" id="KW-0812">Transmembrane</keyword>
<dbReference type="OrthoDB" id="1949361at2"/>
<dbReference type="AlphaFoldDB" id="E4THA5"/>
<evidence type="ECO:0000259" key="2">
    <source>
        <dbReference type="Pfam" id="PF07670"/>
    </source>
</evidence>
<feature type="transmembrane region" description="Helical" evidence="1">
    <location>
        <begin position="284"/>
        <end position="307"/>
    </location>
</feature>
<protein>
    <recommendedName>
        <fullName evidence="2">Nucleoside transporter/FeoB GTPase Gate domain-containing protein</fullName>
    </recommendedName>
</protein>
<dbReference type="HOGENOM" id="CLU_077921_0_0_0"/>
<feature type="transmembrane region" description="Helical" evidence="1">
    <location>
        <begin position="93"/>
        <end position="115"/>
    </location>
</feature>
<feature type="transmembrane region" description="Helical" evidence="1">
    <location>
        <begin position="183"/>
        <end position="202"/>
    </location>
</feature>
<reference key="1">
    <citation type="submission" date="2010-11" db="EMBL/GenBank/DDBJ databases">
        <title>The complete genome of chromosome of Calditerrivibrio nitroreducens DSM 19672.</title>
        <authorList>
            <consortium name="US DOE Joint Genome Institute (JGI-PGF)"/>
            <person name="Lucas S."/>
            <person name="Copeland A."/>
            <person name="Lapidus A."/>
            <person name="Bruce D."/>
            <person name="Goodwin L."/>
            <person name="Pitluck S."/>
            <person name="Kyrpides N."/>
            <person name="Mavromatis K."/>
            <person name="Ivanova N."/>
            <person name="Mikhailova N."/>
            <person name="Zeytun A."/>
            <person name="Brettin T."/>
            <person name="Detter J.C."/>
            <person name="Tapia R."/>
            <person name="Han C."/>
            <person name="Land M."/>
            <person name="Hauser L."/>
            <person name="Markowitz V."/>
            <person name="Cheng J.-F."/>
            <person name="Hugenholtz P."/>
            <person name="Woyke T."/>
            <person name="Wu D."/>
            <person name="Spring S."/>
            <person name="Schroeder M."/>
            <person name="Brambilla E."/>
            <person name="Klenk H.-P."/>
            <person name="Eisen J.A."/>
        </authorList>
    </citation>
    <scope>NUCLEOTIDE SEQUENCE [LARGE SCALE GENOMIC DNA]</scope>
    <source>
        <strain>DSM 19672</strain>
    </source>
</reference>
<feature type="domain" description="Nucleoside transporter/FeoB GTPase Gate" evidence="2">
    <location>
        <begin position="19"/>
        <end position="114"/>
    </location>
</feature>
<feature type="transmembrane region" description="Helical" evidence="1">
    <location>
        <begin position="55"/>
        <end position="81"/>
    </location>
</feature>
<dbReference type="RefSeq" id="WP_013451012.1">
    <property type="nucleotide sequence ID" value="NC_014758.1"/>
</dbReference>